<accession>A0ABT2P8S4</accession>
<dbReference type="PROSITE" id="PS51077">
    <property type="entry name" value="HTH_ICLR"/>
    <property type="match status" value="1"/>
</dbReference>
<reference evidence="6 7" key="1">
    <citation type="journal article" date="2024" name="Int. J. Syst. Evol. Microbiol.">
        <title>Microbacterium memoriense sp. nov., a member of the Actinomycetota from marine beach sediment of the north coast of Portugal.</title>
        <authorList>
            <person name="Santos J.D.N.D."/>
            <person name="Klimek D."/>
            <person name="Calusinska M."/>
            <person name="Lobo-da-Cunha A."/>
            <person name="Catita J."/>
            <person name="Goncalves H."/>
            <person name="Gonzalez I."/>
            <person name="Lage O.M."/>
        </authorList>
    </citation>
    <scope>NUCLEOTIDE SEQUENCE [LARGE SCALE GENOMIC DNA]</scope>
    <source>
        <strain evidence="6 7">PMIC_1C1B</strain>
    </source>
</reference>
<dbReference type="PANTHER" id="PTHR30136">
    <property type="entry name" value="HELIX-TURN-HELIX TRANSCRIPTIONAL REGULATOR, ICLR FAMILY"/>
    <property type="match status" value="1"/>
</dbReference>
<keyword evidence="2" id="KW-0238">DNA-binding</keyword>
<keyword evidence="1" id="KW-0805">Transcription regulation</keyword>
<dbReference type="Proteomes" id="UP001300496">
    <property type="component" value="Unassembled WGS sequence"/>
</dbReference>
<keyword evidence="7" id="KW-1185">Reference proteome</keyword>
<comment type="caution">
    <text evidence="6">The sequence shown here is derived from an EMBL/GenBank/DDBJ whole genome shotgun (WGS) entry which is preliminary data.</text>
</comment>
<dbReference type="PROSITE" id="PS51078">
    <property type="entry name" value="ICLR_ED"/>
    <property type="match status" value="1"/>
</dbReference>
<dbReference type="InterPro" id="IPR036390">
    <property type="entry name" value="WH_DNA-bd_sf"/>
</dbReference>
<evidence type="ECO:0000256" key="3">
    <source>
        <dbReference type="ARBA" id="ARBA00023163"/>
    </source>
</evidence>
<gene>
    <name evidence="6" type="ORF">N4R40_01540</name>
</gene>
<organism evidence="6 7">
    <name type="scientific">Microbacterium memoriense</name>
    <dbReference type="NCBI Taxonomy" id="2978350"/>
    <lineage>
        <taxon>Bacteria</taxon>
        <taxon>Bacillati</taxon>
        <taxon>Actinomycetota</taxon>
        <taxon>Actinomycetes</taxon>
        <taxon>Micrococcales</taxon>
        <taxon>Microbacteriaceae</taxon>
        <taxon>Microbacterium</taxon>
    </lineage>
</organism>
<dbReference type="InterPro" id="IPR036388">
    <property type="entry name" value="WH-like_DNA-bd_sf"/>
</dbReference>
<sequence length="269" mass="28755">MTDVSLGPRMPALRHGVAILRLLAGRTEPVGAAAIARRLDLPRSSTYQILQVLADEGLVLHIPEAQGYTLASGVFELGTAYLRHQPLEHLARPLLRELSSAVRHTAHFGMLYGHEVLYLLKEQPPHAATLVTDIGVRLPAQLTATGRSMLAMLSPQQVTATFGTHNVFIDRTGRGPHSIRELKELLAADRARGWSIEDGHTTDGVACIAAAVIDKHAMPVASFSVSFLAGRESDEAARARIGRAVHDAAARLTRRLGGTAGSSRAALAG</sequence>
<evidence type="ECO:0000256" key="2">
    <source>
        <dbReference type="ARBA" id="ARBA00023125"/>
    </source>
</evidence>
<dbReference type="SMART" id="SM00346">
    <property type="entry name" value="HTH_ICLR"/>
    <property type="match status" value="1"/>
</dbReference>
<feature type="domain" description="IclR-ED" evidence="5">
    <location>
        <begin position="73"/>
        <end position="258"/>
    </location>
</feature>
<evidence type="ECO:0000256" key="1">
    <source>
        <dbReference type="ARBA" id="ARBA00023015"/>
    </source>
</evidence>
<evidence type="ECO:0000259" key="5">
    <source>
        <dbReference type="PROSITE" id="PS51078"/>
    </source>
</evidence>
<dbReference type="InterPro" id="IPR029016">
    <property type="entry name" value="GAF-like_dom_sf"/>
</dbReference>
<proteinExistence type="predicted"/>
<evidence type="ECO:0000313" key="7">
    <source>
        <dbReference type="Proteomes" id="UP001300496"/>
    </source>
</evidence>
<feature type="domain" description="HTH iclR-type" evidence="4">
    <location>
        <begin position="10"/>
        <end position="72"/>
    </location>
</feature>
<protein>
    <submittedName>
        <fullName evidence="6">IclR family transcriptional regulator</fullName>
    </submittedName>
</protein>
<dbReference type="Pfam" id="PF09339">
    <property type="entry name" value="HTH_IclR"/>
    <property type="match status" value="1"/>
</dbReference>
<keyword evidence="3" id="KW-0804">Transcription</keyword>
<dbReference type="InterPro" id="IPR005471">
    <property type="entry name" value="Tscrpt_reg_IclR_N"/>
</dbReference>
<name>A0ABT2P8S4_9MICO</name>
<evidence type="ECO:0000313" key="6">
    <source>
        <dbReference type="EMBL" id="MCT9001050.1"/>
    </source>
</evidence>
<dbReference type="SUPFAM" id="SSF55781">
    <property type="entry name" value="GAF domain-like"/>
    <property type="match status" value="1"/>
</dbReference>
<dbReference type="Gene3D" id="1.10.10.10">
    <property type="entry name" value="Winged helix-like DNA-binding domain superfamily/Winged helix DNA-binding domain"/>
    <property type="match status" value="1"/>
</dbReference>
<dbReference type="EMBL" id="JAODOR010000002">
    <property type="protein sequence ID" value="MCT9001050.1"/>
    <property type="molecule type" value="Genomic_DNA"/>
</dbReference>
<evidence type="ECO:0000259" key="4">
    <source>
        <dbReference type="PROSITE" id="PS51077"/>
    </source>
</evidence>
<dbReference type="SUPFAM" id="SSF46785">
    <property type="entry name" value="Winged helix' DNA-binding domain"/>
    <property type="match status" value="1"/>
</dbReference>
<dbReference type="Pfam" id="PF01614">
    <property type="entry name" value="IclR_C"/>
    <property type="match status" value="1"/>
</dbReference>
<dbReference type="InterPro" id="IPR014757">
    <property type="entry name" value="Tscrpt_reg_IclR_C"/>
</dbReference>
<dbReference type="Gene3D" id="3.30.450.40">
    <property type="match status" value="1"/>
</dbReference>
<dbReference type="PANTHER" id="PTHR30136:SF2">
    <property type="entry name" value="TRANSCRIPTIONAL REGULATOR ICLR"/>
    <property type="match status" value="1"/>
</dbReference>
<dbReference type="RefSeq" id="WP_261605609.1">
    <property type="nucleotide sequence ID" value="NZ_JAODOR010000002.1"/>
</dbReference>
<dbReference type="InterPro" id="IPR050707">
    <property type="entry name" value="HTH_MetabolicPath_Reg"/>
</dbReference>